<gene>
    <name evidence="1" type="ORF">PMG25_22375</name>
</gene>
<proteinExistence type="predicted"/>
<reference evidence="1 2" key="1">
    <citation type="submission" date="2023-01" db="EMBL/GenBank/DDBJ databases">
        <title>Novel diversity within Roseofilum (Cyanobacteria; Desertifilaceae) from marine benthic mats with descriptions of four novel species.</title>
        <authorList>
            <person name="Wang Y."/>
            <person name="Berthold D.E."/>
            <person name="Hu J."/>
            <person name="Lefler F.W."/>
            <person name="Laughinghouse H.D. IV."/>
        </authorList>
    </citation>
    <scope>NUCLEOTIDE SEQUENCE [LARGE SCALE GENOMIC DNA]</scope>
    <source>
        <strain evidence="1 2">BLCC-M114</strain>
    </source>
</reference>
<organism evidence="1 2">
    <name type="scientific">Roseofilum capinflatum BLCC-M114</name>
    <dbReference type="NCBI Taxonomy" id="3022440"/>
    <lineage>
        <taxon>Bacteria</taxon>
        <taxon>Bacillati</taxon>
        <taxon>Cyanobacteriota</taxon>
        <taxon>Cyanophyceae</taxon>
        <taxon>Desertifilales</taxon>
        <taxon>Desertifilaceae</taxon>
        <taxon>Roseofilum</taxon>
        <taxon>Roseofilum capinflatum</taxon>
    </lineage>
</organism>
<comment type="caution">
    <text evidence="1">The sequence shown here is derived from an EMBL/GenBank/DDBJ whole genome shotgun (WGS) entry which is preliminary data.</text>
</comment>
<name>A0ABT7BCQ3_9CYAN</name>
<evidence type="ECO:0000313" key="1">
    <source>
        <dbReference type="EMBL" id="MDJ1176840.1"/>
    </source>
</evidence>
<protein>
    <submittedName>
        <fullName evidence="1">Uncharacterized protein</fullName>
    </submittedName>
</protein>
<keyword evidence="2" id="KW-1185">Reference proteome</keyword>
<dbReference type="RefSeq" id="WP_283769110.1">
    <property type="nucleotide sequence ID" value="NZ_JAQOSO010000114.1"/>
</dbReference>
<dbReference type="EMBL" id="JAQOSO010000114">
    <property type="protein sequence ID" value="MDJ1176840.1"/>
    <property type="molecule type" value="Genomic_DNA"/>
</dbReference>
<accession>A0ABT7BCQ3</accession>
<sequence>MNTKVLSIEFTEVTGLFKVVVSIGENCHEFTMTAETDKMGDRQIHLINGDEKFWELFKFNQHLAQGLYNLTAKAYNGEAIEFPQDIGKFYADLPRNRVSSNVG</sequence>
<dbReference type="Proteomes" id="UP001235849">
    <property type="component" value="Unassembled WGS sequence"/>
</dbReference>
<evidence type="ECO:0000313" key="2">
    <source>
        <dbReference type="Proteomes" id="UP001235849"/>
    </source>
</evidence>